<gene>
    <name evidence="2" type="ORF">Q5Y72_13865</name>
</gene>
<organism evidence="2 3">
    <name type="scientific">Paracoccus spongiarum</name>
    <dbReference type="NCBI Taxonomy" id="3064387"/>
    <lineage>
        <taxon>Bacteria</taxon>
        <taxon>Pseudomonadati</taxon>
        <taxon>Pseudomonadota</taxon>
        <taxon>Alphaproteobacteria</taxon>
        <taxon>Rhodobacterales</taxon>
        <taxon>Paracoccaceae</taxon>
        <taxon>Paracoccus</taxon>
    </lineage>
</organism>
<dbReference type="InterPro" id="IPR009506">
    <property type="entry name" value="YjiS-like"/>
</dbReference>
<comment type="caution">
    <text evidence="2">The sequence shown here is derived from an EMBL/GenBank/DDBJ whole genome shotgun (WGS) entry which is preliminary data.</text>
</comment>
<evidence type="ECO:0000313" key="3">
    <source>
        <dbReference type="Proteomes" id="UP001224997"/>
    </source>
</evidence>
<keyword evidence="3" id="KW-1185">Reference proteome</keyword>
<sequence length="61" mass="6629">MTTIAISQGHGFADFLADLRSALAGWKARRVTRAALNRLSERDLEDIGMNRADIDTVVAGI</sequence>
<dbReference type="Proteomes" id="UP001224997">
    <property type="component" value="Unassembled WGS sequence"/>
</dbReference>
<accession>A0ABT9JEB8</accession>
<feature type="domain" description="YjiS-like" evidence="1">
    <location>
        <begin position="19"/>
        <end position="55"/>
    </location>
</feature>
<evidence type="ECO:0000259" key="1">
    <source>
        <dbReference type="Pfam" id="PF06568"/>
    </source>
</evidence>
<dbReference type="RefSeq" id="WP_305964020.1">
    <property type="nucleotide sequence ID" value="NZ_JAVAMQ010000013.1"/>
</dbReference>
<dbReference type="Pfam" id="PF06568">
    <property type="entry name" value="YjiS-like"/>
    <property type="match status" value="1"/>
</dbReference>
<reference evidence="2 3" key="1">
    <citation type="submission" date="2023-08" db="EMBL/GenBank/DDBJ databases">
        <authorList>
            <person name="Park J.-S."/>
        </authorList>
    </citation>
    <scope>NUCLEOTIDE SEQUENCE [LARGE SCALE GENOMIC DNA]</scope>
    <source>
        <strain evidence="2 3">2205BS29-5</strain>
    </source>
</reference>
<protein>
    <submittedName>
        <fullName evidence="2">DUF1127 domain-containing protein</fullName>
    </submittedName>
</protein>
<name>A0ABT9JEB8_9RHOB</name>
<dbReference type="EMBL" id="JAVAMQ010000013">
    <property type="protein sequence ID" value="MDP5308173.1"/>
    <property type="molecule type" value="Genomic_DNA"/>
</dbReference>
<evidence type="ECO:0000313" key="2">
    <source>
        <dbReference type="EMBL" id="MDP5308173.1"/>
    </source>
</evidence>
<proteinExistence type="predicted"/>